<keyword evidence="9" id="KW-1185">Reference proteome</keyword>
<keyword evidence="2" id="KW-0238">DNA-binding</keyword>
<dbReference type="InterPro" id="IPR036390">
    <property type="entry name" value="WH_DNA-bd_sf"/>
</dbReference>
<dbReference type="GO" id="GO:0003677">
    <property type="term" value="F:DNA binding"/>
    <property type="evidence" value="ECO:0007669"/>
    <property type="project" value="UniProtKB-KW"/>
</dbReference>
<dbReference type="InterPro" id="IPR036388">
    <property type="entry name" value="WH-like_DNA-bd_sf"/>
</dbReference>
<dbReference type="Gene3D" id="3.30.450.40">
    <property type="match status" value="1"/>
</dbReference>
<keyword evidence="3" id="KW-0804">Transcription</keyword>
<dbReference type="Proteomes" id="UP000633365">
    <property type="component" value="Unassembled WGS sequence"/>
</dbReference>
<sequence>MIDEKGKVKSLSKAIDLMDILCTARRGLSLSELSERSGYPKSTTHALASTLRDRGLLRQLQNGDYALGLRLFEYGSAVSRGFDISELSRPYLESLSSLTGANSVISLLDGESAVSFDYAVSSSGVQILPEIGVRLPLHCTSQGKLMLAYLPQSRVLSLLRRQPMRQYTRHTITDIEALKSQLSDICQKGYAVEDGEYKVGLRSVSAPVFDANGELKYALTTIGFFRRVSADDFVNAVKVTVDQAKMLSNALGFSDKNG</sequence>
<reference evidence="8" key="1">
    <citation type="submission" date="2021-01" db="EMBL/GenBank/DDBJ databases">
        <title>Genome public.</title>
        <authorList>
            <person name="Liu C."/>
            <person name="Sun Q."/>
        </authorList>
    </citation>
    <scope>NUCLEOTIDE SEQUENCE</scope>
    <source>
        <strain evidence="8">M6</strain>
    </source>
</reference>
<keyword evidence="1" id="KW-0805">Transcription regulation</keyword>
<evidence type="ECO:0000256" key="4">
    <source>
        <dbReference type="ARBA" id="ARBA00058938"/>
    </source>
</evidence>
<feature type="domain" description="HTH iclR-type" evidence="6">
    <location>
        <begin position="8"/>
        <end position="69"/>
    </location>
</feature>
<dbReference type="PROSITE" id="PS51077">
    <property type="entry name" value="HTH_ICLR"/>
    <property type="match status" value="1"/>
</dbReference>
<dbReference type="FunFam" id="1.10.10.10:FF:000056">
    <property type="entry name" value="IclR family transcriptional regulator"/>
    <property type="match status" value="1"/>
</dbReference>
<dbReference type="Pfam" id="PF09339">
    <property type="entry name" value="HTH_IclR"/>
    <property type="match status" value="1"/>
</dbReference>
<feature type="domain" description="IclR-ED" evidence="7">
    <location>
        <begin position="70"/>
        <end position="253"/>
    </location>
</feature>
<evidence type="ECO:0000256" key="5">
    <source>
        <dbReference type="ARBA" id="ARBA00070406"/>
    </source>
</evidence>
<comment type="function">
    <text evidence="4">May be an activator protein for the gylABX operon.</text>
</comment>
<dbReference type="Gene3D" id="1.10.10.10">
    <property type="entry name" value="Winged helix-like DNA-binding domain superfamily/Winged helix DNA-binding domain"/>
    <property type="match status" value="1"/>
</dbReference>
<evidence type="ECO:0000256" key="1">
    <source>
        <dbReference type="ARBA" id="ARBA00023015"/>
    </source>
</evidence>
<dbReference type="InterPro" id="IPR029016">
    <property type="entry name" value="GAF-like_dom_sf"/>
</dbReference>
<dbReference type="EMBL" id="JAEQMG010000041">
    <property type="protein sequence ID" value="MBK6087737.1"/>
    <property type="molecule type" value="Genomic_DNA"/>
</dbReference>
<evidence type="ECO:0000313" key="8">
    <source>
        <dbReference type="EMBL" id="MBK6087737.1"/>
    </source>
</evidence>
<dbReference type="PROSITE" id="PS51078">
    <property type="entry name" value="ICLR_ED"/>
    <property type="match status" value="1"/>
</dbReference>
<dbReference type="SMART" id="SM00346">
    <property type="entry name" value="HTH_ICLR"/>
    <property type="match status" value="1"/>
</dbReference>
<dbReference type="PANTHER" id="PTHR30136">
    <property type="entry name" value="HELIX-TURN-HELIX TRANSCRIPTIONAL REGULATOR, ICLR FAMILY"/>
    <property type="match status" value="1"/>
</dbReference>
<dbReference type="InterPro" id="IPR050707">
    <property type="entry name" value="HTH_MetabolicPath_Reg"/>
</dbReference>
<gene>
    <name evidence="8" type="ORF">JKK62_03555</name>
</gene>
<dbReference type="AlphaFoldDB" id="A0A934TYI5"/>
<dbReference type="SUPFAM" id="SSF55781">
    <property type="entry name" value="GAF domain-like"/>
    <property type="match status" value="1"/>
</dbReference>
<dbReference type="InterPro" id="IPR005471">
    <property type="entry name" value="Tscrpt_reg_IclR_N"/>
</dbReference>
<evidence type="ECO:0000256" key="2">
    <source>
        <dbReference type="ARBA" id="ARBA00023125"/>
    </source>
</evidence>
<dbReference type="PANTHER" id="PTHR30136:SF35">
    <property type="entry name" value="HTH-TYPE TRANSCRIPTIONAL REGULATOR RV1719"/>
    <property type="match status" value="1"/>
</dbReference>
<evidence type="ECO:0000259" key="6">
    <source>
        <dbReference type="PROSITE" id="PS51077"/>
    </source>
</evidence>
<dbReference type="GO" id="GO:0045892">
    <property type="term" value="P:negative regulation of DNA-templated transcription"/>
    <property type="evidence" value="ECO:0007669"/>
    <property type="project" value="TreeGrafter"/>
</dbReference>
<proteinExistence type="predicted"/>
<dbReference type="Pfam" id="PF01614">
    <property type="entry name" value="IclR_C"/>
    <property type="match status" value="1"/>
</dbReference>
<dbReference type="SUPFAM" id="SSF46785">
    <property type="entry name" value="Winged helix' DNA-binding domain"/>
    <property type="match status" value="1"/>
</dbReference>
<protein>
    <recommendedName>
        <fullName evidence="5">Glycerol operon regulatory protein</fullName>
    </recommendedName>
</protein>
<accession>A0A934TYI5</accession>
<comment type="caution">
    <text evidence="8">The sequence shown here is derived from an EMBL/GenBank/DDBJ whole genome shotgun (WGS) entry which is preliminary data.</text>
</comment>
<evidence type="ECO:0000256" key="3">
    <source>
        <dbReference type="ARBA" id="ARBA00023163"/>
    </source>
</evidence>
<dbReference type="GO" id="GO:0003700">
    <property type="term" value="F:DNA-binding transcription factor activity"/>
    <property type="evidence" value="ECO:0007669"/>
    <property type="project" value="TreeGrafter"/>
</dbReference>
<dbReference type="RefSeq" id="WP_186833483.1">
    <property type="nucleotide sequence ID" value="NZ_JAEQMG010000041.1"/>
</dbReference>
<organism evidence="8 9">
    <name type="scientific">Ruminococcus difficilis</name>
    <dbReference type="NCBI Taxonomy" id="2763069"/>
    <lineage>
        <taxon>Bacteria</taxon>
        <taxon>Bacillati</taxon>
        <taxon>Bacillota</taxon>
        <taxon>Clostridia</taxon>
        <taxon>Eubacteriales</taxon>
        <taxon>Oscillospiraceae</taxon>
        <taxon>Ruminococcus</taxon>
    </lineage>
</organism>
<evidence type="ECO:0000259" key="7">
    <source>
        <dbReference type="PROSITE" id="PS51078"/>
    </source>
</evidence>
<name>A0A934TYI5_9FIRM</name>
<dbReference type="InterPro" id="IPR014757">
    <property type="entry name" value="Tscrpt_reg_IclR_C"/>
</dbReference>
<evidence type="ECO:0000313" key="9">
    <source>
        <dbReference type="Proteomes" id="UP000633365"/>
    </source>
</evidence>